<name>A0ABS7U0F1_9BACT</name>
<sequence length="156" mass="15802">MSHLAAQTVVLAVVERARELGVRQAVAVLDANGLLMAFCRMEGAPLISREMAQNKALTALFGPSARDPFARGGGDPALLASPSQRPRITPIGGGLPVVAGDERIGAIGVSGGTLEQDMACAQAGLAALREGGFLGDSAGDEGGELGERRAGGVRGR</sequence>
<dbReference type="Gene3D" id="3.30.450.150">
    <property type="entry name" value="Haem-degrading domain"/>
    <property type="match status" value="1"/>
</dbReference>
<evidence type="ECO:0000313" key="2">
    <source>
        <dbReference type="EMBL" id="MBZ5713891.1"/>
    </source>
</evidence>
<dbReference type="SUPFAM" id="SSF143744">
    <property type="entry name" value="GlcG-like"/>
    <property type="match status" value="1"/>
</dbReference>
<reference evidence="2" key="1">
    <citation type="submission" date="2021-08" db="EMBL/GenBank/DDBJ databases">
        <authorList>
            <person name="Stevens D.C."/>
        </authorList>
    </citation>
    <scope>NUCLEOTIDE SEQUENCE</scope>
    <source>
        <strain evidence="2">DSM 53165</strain>
    </source>
</reference>
<evidence type="ECO:0000313" key="3">
    <source>
        <dbReference type="Proteomes" id="UP001139031"/>
    </source>
</evidence>
<dbReference type="InterPro" id="IPR052517">
    <property type="entry name" value="GlcG_carb_metab_protein"/>
</dbReference>
<dbReference type="InterPro" id="IPR005624">
    <property type="entry name" value="PduO/GlcC-like"/>
</dbReference>
<dbReference type="EMBL" id="JAIRAU010000044">
    <property type="protein sequence ID" value="MBZ5713891.1"/>
    <property type="molecule type" value="Genomic_DNA"/>
</dbReference>
<dbReference type="Proteomes" id="UP001139031">
    <property type="component" value="Unassembled WGS sequence"/>
</dbReference>
<gene>
    <name evidence="2" type="ORF">K7C98_32065</name>
</gene>
<dbReference type="PANTHER" id="PTHR34309:SF10">
    <property type="entry name" value="SLR1406 PROTEIN"/>
    <property type="match status" value="1"/>
</dbReference>
<organism evidence="2 3">
    <name type="scientific">Nannocystis pusilla</name>
    <dbReference type="NCBI Taxonomy" id="889268"/>
    <lineage>
        <taxon>Bacteria</taxon>
        <taxon>Pseudomonadati</taxon>
        <taxon>Myxococcota</taxon>
        <taxon>Polyangia</taxon>
        <taxon>Nannocystales</taxon>
        <taxon>Nannocystaceae</taxon>
        <taxon>Nannocystis</taxon>
    </lineage>
</organism>
<comment type="caution">
    <text evidence="2">The sequence shown here is derived from an EMBL/GenBank/DDBJ whole genome shotgun (WGS) entry which is preliminary data.</text>
</comment>
<protein>
    <submittedName>
        <fullName evidence="2">Heme-binding protein</fullName>
    </submittedName>
</protein>
<dbReference type="InterPro" id="IPR038084">
    <property type="entry name" value="PduO/GlcC-like_sf"/>
</dbReference>
<dbReference type="PANTHER" id="PTHR34309">
    <property type="entry name" value="SLR1406 PROTEIN"/>
    <property type="match status" value="1"/>
</dbReference>
<proteinExistence type="predicted"/>
<dbReference type="Pfam" id="PF03928">
    <property type="entry name" value="HbpS-like"/>
    <property type="match status" value="1"/>
</dbReference>
<accession>A0ABS7U0F1</accession>
<evidence type="ECO:0000256" key="1">
    <source>
        <dbReference type="SAM" id="MobiDB-lite"/>
    </source>
</evidence>
<feature type="region of interest" description="Disordered" evidence="1">
    <location>
        <begin position="134"/>
        <end position="156"/>
    </location>
</feature>
<keyword evidence="3" id="KW-1185">Reference proteome</keyword>